<reference evidence="2" key="1">
    <citation type="journal article" date="2011" name="Proc. Natl. Acad. Sci. U.S.A.">
        <title>Genomic insights into the physiology and ecology of the marine filamentous cyanobacterium Lyngbya majuscula.</title>
        <authorList>
            <person name="Jones A.C."/>
            <person name="Monroe E.A."/>
            <person name="Podell S."/>
            <person name="Hess W.R."/>
            <person name="Klages S."/>
            <person name="Esquenazi E."/>
            <person name="Niessen S."/>
            <person name="Hoover H."/>
            <person name="Rothmann M."/>
            <person name="Lasken R.S."/>
            <person name="Yates J.R.III."/>
            <person name="Reinhardt R."/>
            <person name="Kube M."/>
            <person name="Burkart M.D."/>
            <person name="Allen E.E."/>
            <person name="Dorrestein P.C."/>
            <person name="Gerwick W.H."/>
            <person name="Gerwick L."/>
        </authorList>
    </citation>
    <scope>NUCLEOTIDE SEQUENCE [LARGE SCALE GENOMIC DNA]</scope>
    <source>
        <strain evidence="2">3L</strain>
    </source>
</reference>
<name>F4Y3B7_9CYAN</name>
<protein>
    <submittedName>
        <fullName evidence="1">Uncharacterized protein</fullName>
    </submittedName>
</protein>
<gene>
    <name evidence="1" type="ORF">LYNGBM3L_72110</name>
</gene>
<accession>F4Y3B7</accession>
<keyword evidence="2" id="KW-1185">Reference proteome</keyword>
<dbReference type="HOGENOM" id="CLU_2862914_0_0_3"/>
<dbReference type="AlphaFoldDB" id="F4Y3B7"/>
<evidence type="ECO:0000313" key="2">
    <source>
        <dbReference type="Proteomes" id="UP000003959"/>
    </source>
</evidence>
<organism evidence="1 2">
    <name type="scientific">Moorena producens 3L</name>
    <dbReference type="NCBI Taxonomy" id="489825"/>
    <lineage>
        <taxon>Bacteria</taxon>
        <taxon>Bacillati</taxon>
        <taxon>Cyanobacteriota</taxon>
        <taxon>Cyanophyceae</taxon>
        <taxon>Coleofasciculales</taxon>
        <taxon>Coleofasciculaceae</taxon>
        <taxon>Moorena</taxon>
    </lineage>
</organism>
<sequence length="64" mass="7503">MPIPQNYSNHSIIKQRLKEWSKEKKITALIRKANGTGVIKISHYPLPIIIFSLSWIDLANNYYF</sequence>
<dbReference type="EMBL" id="GL890973">
    <property type="protein sequence ID" value="EGJ28593.1"/>
    <property type="molecule type" value="Genomic_DNA"/>
</dbReference>
<evidence type="ECO:0000313" key="1">
    <source>
        <dbReference type="EMBL" id="EGJ28593.1"/>
    </source>
</evidence>
<proteinExistence type="predicted"/>
<dbReference type="Proteomes" id="UP000003959">
    <property type="component" value="Unassembled WGS sequence"/>
</dbReference>